<gene>
    <name evidence="4" type="ORF">ABB55_05305</name>
</gene>
<feature type="transmembrane region" description="Helical" evidence="2">
    <location>
        <begin position="6"/>
        <end position="27"/>
    </location>
</feature>
<accession>A0A0P6VI32</accession>
<protein>
    <recommendedName>
        <fullName evidence="3">DUF6468 domain-containing protein</fullName>
    </recommendedName>
</protein>
<name>A0A0P6VI32_9HYPH</name>
<sequence length="175" mass="18742">MTGSWISIAIEVVVAVLLSITIGYCVLLNTRLKRLRADETQLRATIGELVRVTEVAERAIGGLREAATECDRTLAKRVREAEYFSVEIAREIGEGSQVLERIMQITRTARATAAAEPAPPSGGTALPEAQAPDVAPPSAADAAAARPRMSELKAKFAQSAERLASLRRDMDGRAA</sequence>
<feature type="domain" description="DUF6468" evidence="3">
    <location>
        <begin position="35"/>
        <end position="110"/>
    </location>
</feature>
<dbReference type="STRING" id="665126.ABB55_05305"/>
<evidence type="ECO:0000256" key="2">
    <source>
        <dbReference type="SAM" id="Phobius"/>
    </source>
</evidence>
<dbReference type="Pfam" id="PF20072">
    <property type="entry name" value="DUF6468"/>
    <property type="match status" value="1"/>
</dbReference>
<feature type="region of interest" description="Disordered" evidence="1">
    <location>
        <begin position="110"/>
        <end position="151"/>
    </location>
</feature>
<reference evidence="4 5" key="2">
    <citation type="submission" date="2015-10" db="EMBL/GenBank/DDBJ databases">
        <title>Draft Genome Sequence of Prosthecomicrobium hirschii ATCC 27832.</title>
        <authorList>
            <person name="Daniel J."/>
            <person name="Givan S.A."/>
            <person name="Brun Y.V."/>
            <person name="Brown P.J."/>
        </authorList>
    </citation>
    <scope>NUCLEOTIDE SEQUENCE [LARGE SCALE GENOMIC DNA]</scope>
    <source>
        <strain evidence="4 5">16</strain>
    </source>
</reference>
<dbReference type="EMBL" id="LJYW01000001">
    <property type="protein sequence ID" value="KPL51715.1"/>
    <property type="molecule type" value="Genomic_DNA"/>
</dbReference>
<reference evidence="4 5" key="1">
    <citation type="submission" date="2015-09" db="EMBL/GenBank/DDBJ databases">
        <authorList>
            <person name="Jackson K.R."/>
            <person name="Lunt B.L."/>
            <person name="Fisher J.N.B."/>
            <person name="Gardner A.V."/>
            <person name="Bailey M.E."/>
            <person name="Deus L.M."/>
            <person name="Earl A.S."/>
            <person name="Gibby P.D."/>
            <person name="Hartmann K.A."/>
            <person name="Liu J.E."/>
            <person name="Manci A.M."/>
            <person name="Nielsen D.A."/>
            <person name="Solomon M.B."/>
            <person name="Breakwell D.P."/>
            <person name="Burnett S.H."/>
            <person name="Grose J.H."/>
        </authorList>
    </citation>
    <scope>NUCLEOTIDE SEQUENCE [LARGE SCALE GENOMIC DNA]</scope>
    <source>
        <strain evidence="4 5">16</strain>
    </source>
</reference>
<dbReference type="AlphaFoldDB" id="A0A0P6VI32"/>
<evidence type="ECO:0000259" key="3">
    <source>
        <dbReference type="Pfam" id="PF20072"/>
    </source>
</evidence>
<keyword evidence="2" id="KW-1133">Transmembrane helix</keyword>
<evidence type="ECO:0000313" key="5">
    <source>
        <dbReference type="Proteomes" id="UP000048984"/>
    </source>
</evidence>
<dbReference type="InterPro" id="IPR045531">
    <property type="entry name" value="DUF6468"/>
</dbReference>
<keyword evidence="2" id="KW-0472">Membrane</keyword>
<proteinExistence type="predicted"/>
<keyword evidence="2" id="KW-0812">Transmembrane</keyword>
<comment type="caution">
    <text evidence="4">The sequence shown here is derived from an EMBL/GenBank/DDBJ whole genome shotgun (WGS) entry which is preliminary data.</text>
</comment>
<keyword evidence="5" id="KW-1185">Reference proteome</keyword>
<evidence type="ECO:0000256" key="1">
    <source>
        <dbReference type="SAM" id="MobiDB-lite"/>
    </source>
</evidence>
<feature type="compositionally biased region" description="Low complexity" evidence="1">
    <location>
        <begin position="129"/>
        <end position="147"/>
    </location>
</feature>
<organism evidence="4 5">
    <name type="scientific">Prosthecodimorpha hirschii</name>
    <dbReference type="NCBI Taxonomy" id="665126"/>
    <lineage>
        <taxon>Bacteria</taxon>
        <taxon>Pseudomonadati</taxon>
        <taxon>Pseudomonadota</taxon>
        <taxon>Alphaproteobacteria</taxon>
        <taxon>Hyphomicrobiales</taxon>
        <taxon>Ancalomicrobiaceae</taxon>
        <taxon>Prosthecodimorpha</taxon>
    </lineage>
</organism>
<dbReference type="RefSeq" id="WP_054357878.1">
    <property type="nucleotide sequence ID" value="NZ_LJYW01000001.1"/>
</dbReference>
<dbReference type="Proteomes" id="UP000048984">
    <property type="component" value="Unassembled WGS sequence"/>
</dbReference>
<evidence type="ECO:0000313" key="4">
    <source>
        <dbReference type="EMBL" id="KPL51715.1"/>
    </source>
</evidence>